<reference evidence="2" key="1">
    <citation type="submission" date="2020-10" db="EMBL/GenBank/DDBJ databases">
        <authorList>
            <person name="Han B."/>
            <person name="Lu T."/>
            <person name="Zhao Q."/>
            <person name="Huang X."/>
            <person name="Zhao Y."/>
        </authorList>
    </citation>
    <scope>NUCLEOTIDE SEQUENCE</scope>
</reference>
<keyword evidence="3" id="KW-1185">Reference proteome</keyword>
<evidence type="ECO:0000256" key="1">
    <source>
        <dbReference type="SAM" id="MobiDB-lite"/>
    </source>
</evidence>
<accession>A0A811RWB0</accession>
<dbReference type="EMBL" id="CAJGYO010000017">
    <property type="protein sequence ID" value="CAD6334225.1"/>
    <property type="molecule type" value="Genomic_DNA"/>
</dbReference>
<evidence type="ECO:0000313" key="3">
    <source>
        <dbReference type="Proteomes" id="UP000604825"/>
    </source>
</evidence>
<feature type="compositionally biased region" description="Low complexity" evidence="1">
    <location>
        <begin position="42"/>
        <end position="58"/>
    </location>
</feature>
<organism evidence="2 3">
    <name type="scientific">Miscanthus lutarioriparius</name>
    <dbReference type="NCBI Taxonomy" id="422564"/>
    <lineage>
        <taxon>Eukaryota</taxon>
        <taxon>Viridiplantae</taxon>
        <taxon>Streptophyta</taxon>
        <taxon>Embryophyta</taxon>
        <taxon>Tracheophyta</taxon>
        <taxon>Spermatophyta</taxon>
        <taxon>Magnoliopsida</taxon>
        <taxon>Liliopsida</taxon>
        <taxon>Poales</taxon>
        <taxon>Poaceae</taxon>
        <taxon>PACMAD clade</taxon>
        <taxon>Panicoideae</taxon>
        <taxon>Andropogonodae</taxon>
        <taxon>Andropogoneae</taxon>
        <taxon>Saccharinae</taxon>
        <taxon>Miscanthus</taxon>
    </lineage>
</organism>
<dbReference type="AlphaFoldDB" id="A0A811RWB0"/>
<evidence type="ECO:0000313" key="2">
    <source>
        <dbReference type="EMBL" id="CAD6334225.1"/>
    </source>
</evidence>
<comment type="caution">
    <text evidence="2">The sequence shown here is derived from an EMBL/GenBank/DDBJ whole genome shotgun (WGS) entry which is preliminary data.</text>
</comment>
<feature type="region of interest" description="Disordered" evidence="1">
    <location>
        <begin position="22"/>
        <end position="90"/>
    </location>
</feature>
<gene>
    <name evidence="2" type="ORF">NCGR_LOCUS58323</name>
</gene>
<name>A0A811RWB0_9POAL</name>
<protein>
    <submittedName>
        <fullName evidence="2">Uncharacterized protein</fullName>
    </submittedName>
</protein>
<sequence>MAMASTVTNAASLRLAFPLFSASSSSSSSNTLRFPLRRCHSSRPSPSLPSRSSQTRPSCPSSGAHAALVDEDALPPKPGVYDVYDPTGEL</sequence>
<dbReference type="Proteomes" id="UP000604825">
    <property type="component" value="Unassembled WGS sequence"/>
</dbReference>
<proteinExistence type="predicted"/>